<sequence length="177" mass="19735">MSLSTFTSVYVQPNLVSTHAKQRNSKLLSTTQYALPERKTRGGPGLVRGWQAATYRRQPLKMSCASTSSDSPEADSNEPEEKFTPSFLKETDELEEGEVDLRNAKEFFVREETEFLDKAADNSAVRDAMDQIYAAKEAEEEVLGQAWDLLVQLGVKRPEDGPGSVKDMEAKEKDGEP</sequence>
<reference evidence="2 3" key="1">
    <citation type="journal article" date="2015" name="Genome Biol. Evol.">
        <title>Comparative Genomics of a Bacterivorous Green Alga Reveals Evolutionary Causalities and Consequences of Phago-Mixotrophic Mode of Nutrition.</title>
        <authorList>
            <person name="Burns J.A."/>
            <person name="Paasch A."/>
            <person name="Narechania A."/>
            <person name="Kim E."/>
        </authorList>
    </citation>
    <scope>NUCLEOTIDE SEQUENCE [LARGE SCALE GENOMIC DNA]</scope>
    <source>
        <strain evidence="2 3">PLY_AMNH</strain>
    </source>
</reference>
<feature type="compositionally biased region" description="Basic and acidic residues" evidence="1">
    <location>
        <begin position="156"/>
        <end position="177"/>
    </location>
</feature>
<proteinExistence type="predicted"/>
<dbReference type="AlphaFoldDB" id="A0AAE0FSN6"/>
<keyword evidence="3" id="KW-1185">Reference proteome</keyword>
<dbReference type="EMBL" id="LGRX02014094">
    <property type="protein sequence ID" value="KAK3265165.1"/>
    <property type="molecule type" value="Genomic_DNA"/>
</dbReference>
<gene>
    <name evidence="2" type="ORF">CYMTET_26142</name>
</gene>
<feature type="region of interest" description="Disordered" evidence="1">
    <location>
        <begin position="155"/>
        <end position="177"/>
    </location>
</feature>
<name>A0AAE0FSN6_9CHLO</name>
<feature type="region of interest" description="Disordered" evidence="1">
    <location>
        <begin position="62"/>
        <end position="89"/>
    </location>
</feature>
<evidence type="ECO:0000256" key="1">
    <source>
        <dbReference type="SAM" id="MobiDB-lite"/>
    </source>
</evidence>
<organism evidence="2 3">
    <name type="scientific">Cymbomonas tetramitiformis</name>
    <dbReference type="NCBI Taxonomy" id="36881"/>
    <lineage>
        <taxon>Eukaryota</taxon>
        <taxon>Viridiplantae</taxon>
        <taxon>Chlorophyta</taxon>
        <taxon>Pyramimonadophyceae</taxon>
        <taxon>Pyramimonadales</taxon>
        <taxon>Pyramimonadaceae</taxon>
        <taxon>Cymbomonas</taxon>
    </lineage>
</organism>
<accession>A0AAE0FSN6</accession>
<evidence type="ECO:0000313" key="2">
    <source>
        <dbReference type="EMBL" id="KAK3265165.1"/>
    </source>
</evidence>
<dbReference type="Proteomes" id="UP001190700">
    <property type="component" value="Unassembled WGS sequence"/>
</dbReference>
<evidence type="ECO:0000313" key="3">
    <source>
        <dbReference type="Proteomes" id="UP001190700"/>
    </source>
</evidence>
<comment type="caution">
    <text evidence="2">The sequence shown here is derived from an EMBL/GenBank/DDBJ whole genome shotgun (WGS) entry which is preliminary data.</text>
</comment>
<protein>
    <submittedName>
        <fullName evidence="2">Uncharacterized protein</fullName>
    </submittedName>
</protein>